<evidence type="ECO:0000256" key="3">
    <source>
        <dbReference type="ARBA" id="ARBA00022833"/>
    </source>
</evidence>
<dbReference type="PANTHER" id="PTHR33202:SF7">
    <property type="entry name" value="FERRIC UPTAKE REGULATION PROTEIN"/>
    <property type="match status" value="1"/>
</dbReference>
<accession>G7V7E0</accession>
<dbReference type="SUPFAM" id="SSF46785">
    <property type="entry name" value="Winged helix' DNA-binding domain"/>
    <property type="match status" value="1"/>
</dbReference>
<dbReference type="InterPro" id="IPR002481">
    <property type="entry name" value="FUR"/>
</dbReference>
<dbReference type="eggNOG" id="COG0735">
    <property type="taxonomic scope" value="Bacteria"/>
</dbReference>
<comment type="cofactor">
    <cofactor evidence="7">
        <name>Zn(2+)</name>
        <dbReference type="ChEBI" id="CHEBI:29105"/>
    </cofactor>
    <text evidence="7">Binds 1 zinc ion per subunit.</text>
</comment>
<dbReference type="GO" id="GO:0008270">
    <property type="term" value="F:zinc ion binding"/>
    <property type="evidence" value="ECO:0007669"/>
    <property type="project" value="TreeGrafter"/>
</dbReference>
<feature type="binding site" evidence="7">
    <location>
        <position position="115"/>
    </location>
    <ligand>
        <name>Zn(2+)</name>
        <dbReference type="ChEBI" id="CHEBI:29105"/>
    </ligand>
</feature>
<dbReference type="STRING" id="580340.Tlie_1534"/>
<evidence type="ECO:0000256" key="2">
    <source>
        <dbReference type="ARBA" id="ARBA00022491"/>
    </source>
</evidence>
<dbReference type="GO" id="GO:0000976">
    <property type="term" value="F:transcription cis-regulatory region binding"/>
    <property type="evidence" value="ECO:0007669"/>
    <property type="project" value="TreeGrafter"/>
</dbReference>
<feature type="binding site" evidence="7">
    <location>
        <position position="156"/>
    </location>
    <ligand>
        <name>Zn(2+)</name>
        <dbReference type="ChEBI" id="CHEBI:29105"/>
    </ligand>
</feature>
<keyword evidence="6" id="KW-0804">Transcription</keyword>
<dbReference type="GO" id="GO:1900376">
    <property type="term" value="P:regulation of secondary metabolite biosynthetic process"/>
    <property type="evidence" value="ECO:0007669"/>
    <property type="project" value="TreeGrafter"/>
</dbReference>
<keyword evidence="9" id="KW-1185">Reference proteome</keyword>
<evidence type="ECO:0000256" key="6">
    <source>
        <dbReference type="ARBA" id="ARBA00023163"/>
    </source>
</evidence>
<name>G7V7E0_THELD</name>
<evidence type="ECO:0000256" key="7">
    <source>
        <dbReference type="PIRSR" id="PIRSR602481-1"/>
    </source>
</evidence>
<dbReference type="InterPro" id="IPR043135">
    <property type="entry name" value="Fur_C"/>
</dbReference>
<keyword evidence="2" id="KW-0678">Repressor</keyword>
<keyword evidence="5" id="KW-0238">DNA-binding</keyword>
<dbReference type="GO" id="GO:0003700">
    <property type="term" value="F:DNA-binding transcription factor activity"/>
    <property type="evidence" value="ECO:0007669"/>
    <property type="project" value="InterPro"/>
</dbReference>
<feature type="binding site" evidence="7">
    <location>
        <position position="153"/>
    </location>
    <ligand>
        <name>Zn(2+)</name>
        <dbReference type="ChEBI" id="CHEBI:29105"/>
    </ligand>
</feature>
<dbReference type="CDD" id="cd07153">
    <property type="entry name" value="Fur_like"/>
    <property type="match status" value="1"/>
</dbReference>
<keyword evidence="7" id="KW-0479">Metal-binding</keyword>
<sequence>MESFNKATTKENTSRTEQLIEMYLKRLKQCGFRMTNQRRIIIEILLKNLGRHLNVKELLNIAQKEDPTIGIATIYRTVDLLTGLGLLNMINLEEGFSRFEVPDEQMHFHFYCKSCGKVVHLPDEEDKTKTVMQWAQKEGFKLLPQTFELAGICPECINEGVVEEDFCHIKRPICEKRCKKHRRRWRHEN</sequence>
<evidence type="ECO:0000256" key="4">
    <source>
        <dbReference type="ARBA" id="ARBA00023015"/>
    </source>
</evidence>
<reference evidence="8 9" key="2">
    <citation type="journal article" date="2012" name="Stand. Genomic Sci.">
        <title>Genome sequence of the moderately thermophilic, amino-acid-degrading and sulfur-reducing bacterium Thermovirga lienii type strain (Cas60314(T)).</title>
        <authorList>
            <person name="Goker M."/>
            <person name="Saunders E."/>
            <person name="Lapidus A."/>
            <person name="Nolan M."/>
            <person name="Lucas S."/>
            <person name="Hammon N."/>
            <person name="Deshpande S."/>
            <person name="Cheng J.F."/>
            <person name="Han C."/>
            <person name="Tapia R."/>
            <person name="Goodwin L.A."/>
            <person name="Pitluck S."/>
            <person name="Liolios K."/>
            <person name="Mavromatis K."/>
            <person name="Pagani I."/>
            <person name="Ivanova N."/>
            <person name="Mikhailova N."/>
            <person name="Pati A."/>
            <person name="Chen A."/>
            <person name="Palaniappan K."/>
            <person name="Land M."/>
            <person name="Chang Y.J."/>
            <person name="Jeffries C.D."/>
            <person name="Brambilla E.M."/>
            <person name="Rohde M."/>
            <person name="Spring S."/>
            <person name="Detter J.C."/>
            <person name="Woyke T."/>
            <person name="Bristow J."/>
            <person name="Eisen J.A."/>
            <person name="Markowitz V."/>
            <person name="Hugenholtz P."/>
            <person name="Kyrpides N.C."/>
            <person name="Klenk H.P."/>
        </authorList>
    </citation>
    <scope>NUCLEOTIDE SEQUENCE [LARGE SCALE GENOMIC DNA]</scope>
    <source>
        <strain evidence="9">ATCC BAA-1197 / DSM 17291 / Cas60314</strain>
    </source>
</reference>
<dbReference type="AlphaFoldDB" id="G7V7E0"/>
<gene>
    <name evidence="8" type="ordered locus">Tlie_1534</name>
</gene>
<dbReference type="Gene3D" id="1.10.10.10">
    <property type="entry name" value="Winged helix-like DNA-binding domain superfamily/Winged helix DNA-binding domain"/>
    <property type="match status" value="1"/>
</dbReference>
<protein>
    <submittedName>
        <fullName evidence="8">Ferric uptake regulator, Fur family</fullName>
    </submittedName>
</protein>
<evidence type="ECO:0000313" key="9">
    <source>
        <dbReference type="Proteomes" id="UP000005868"/>
    </source>
</evidence>
<reference evidence="9" key="1">
    <citation type="submission" date="2011-10" db="EMBL/GenBank/DDBJ databases">
        <title>The complete genome of chromosome of Thermovirga lienii DSM 17291.</title>
        <authorList>
            <consortium name="US DOE Joint Genome Institute (JGI-PGF)"/>
            <person name="Lucas S."/>
            <person name="Copeland A."/>
            <person name="Lapidus A."/>
            <person name="Glavina del Rio T."/>
            <person name="Dalin E."/>
            <person name="Tice H."/>
            <person name="Bruce D."/>
            <person name="Goodwin L."/>
            <person name="Pitluck S."/>
            <person name="Peters L."/>
            <person name="Mikhailova N."/>
            <person name="Saunders E."/>
            <person name="Kyrpides N."/>
            <person name="Mavromatis K."/>
            <person name="Ivanova N."/>
            <person name="Last F.I."/>
            <person name="Brettin T."/>
            <person name="Detter J.C."/>
            <person name="Han C."/>
            <person name="Larimer F."/>
            <person name="Land M."/>
            <person name="Hauser L."/>
            <person name="Markowitz V."/>
            <person name="Cheng J.-F."/>
            <person name="Hugenholtz P."/>
            <person name="Woyke T."/>
            <person name="Wu D."/>
            <person name="Spring S."/>
            <person name="Schroeder M."/>
            <person name="Brambilla E.-M."/>
            <person name="Klenk H.-P."/>
            <person name="Eisen J.A."/>
        </authorList>
    </citation>
    <scope>NUCLEOTIDE SEQUENCE [LARGE SCALE GENOMIC DNA]</scope>
    <source>
        <strain evidence="9">ATCC BAA-1197 / DSM 17291 / Cas60314</strain>
    </source>
</reference>
<evidence type="ECO:0000256" key="1">
    <source>
        <dbReference type="ARBA" id="ARBA00007957"/>
    </source>
</evidence>
<dbReference type="KEGG" id="tli:Tlie_1534"/>
<dbReference type="Gene3D" id="3.30.1490.190">
    <property type="match status" value="1"/>
</dbReference>
<dbReference type="GO" id="GO:0045892">
    <property type="term" value="P:negative regulation of DNA-templated transcription"/>
    <property type="evidence" value="ECO:0007669"/>
    <property type="project" value="TreeGrafter"/>
</dbReference>
<evidence type="ECO:0000256" key="5">
    <source>
        <dbReference type="ARBA" id="ARBA00023125"/>
    </source>
</evidence>
<keyword evidence="3 7" id="KW-0862">Zinc</keyword>
<keyword evidence="4" id="KW-0805">Transcription regulation</keyword>
<dbReference type="Proteomes" id="UP000005868">
    <property type="component" value="Chromosome"/>
</dbReference>
<dbReference type="HOGENOM" id="CLU_096072_3_1_0"/>
<dbReference type="Pfam" id="PF01475">
    <property type="entry name" value="FUR"/>
    <property type="match status" value="1"/>
</dbReference>
<dbReference type="EMBL" id="CP003096">
    <property type="protein sequence ID" value="AER67256.1"/>
    <property type="molecule type" value="Genomic_DNA"/>
</dbReference>
<comment type="similarity">
    <text evidence="1">Belongs to the Fur family.</text>
</comment>
<feature type="binding site" evidence="7">
    <location>
        <position position="112"/>
    </location>
    <ligand>
        <name>Zn(2+)</name>
        <dbReference type="ChEBI" id="CHEBI:29105"/>
    </ligand>
</feature>
<dbReference type="InterPro" id="IPR036388">
    <property type="entry name" value="WH-like_DNA-bd_sf"/>
</dbReference>
<dbReference type="InterPro" id="IPR036390">
    <property type="entry name" value="WH_DNA-bd_sf"/>
</dbReference>
<dbReference type="PANTHER" id="PTHR33202">
    <property type="entry name" value="ZINC UPTAKE REGULATION PROTEIN"/>
    <property type="match status" value="1"/>
</dbReference>
<organism evidence="8 9">
    <name type="scientific">Thermovirga lienii (strain ATCC BAA-1197 / DSM 17291 / Cas60314)</name>
    <dbReference type="NCBI Taxonomy" id="580340"/>
    <lineage>
        <taxon>Bacteria</taxon>
        <taxon>Thermotogati</taxon>
        <taxon>Synergistota</taxon>
        <taxon>Synergistia</taxon>
        <taxon>Synergistales</taxon>
        <taxon>Thermovirgaceae</taxon>
        <taxon>Thermovirga</taxon>
    </lineage>
</organism>
<proteinExistence type="inferred from homology"/>
<evidence type="ECO:0000313" key="8">
    <source>
        <dbReference type="EMBL" id="AER67256.1"/>
    </source>
</evidence>